<reference evidence="7" key="1">
    <citation type="submission" date="2015-09" db="EMBL/GenBank/DDBJ databases">
        <authorList>
            <person name="Daims H."/>
        </authorList>
    </citation>
    <scope>NUCLEOTIDE SEQUENCE [LARGE SCALE GENOMIC DNA]</scope>
</reference>
<keyword evidence="1" id="KW-0678">Repressor</keyword>
<evidence type="ECO:0000313" key="6">
    <source>
        <dbReference type="EMBL" id="CUQ67948.1"/>
    </source>
</evidence>
<evidence type="ECO:0000256" key="3">
    <source>
        <dbReference type="ARBA" id="ARBA00023125"/>
    </source>
</evidence>
<organism evidence="6 7">
    <name type="scientific">Candidatus Nitrospira inopinata</name>
    <dbReference type="NCBI Taxonomy" id="1715989"/>
    <lineage>
        <taxon>Bacteria</taxon>
        <taxon>Pseudomonadati</taxon>
        <taxon>Nitrospirota</taxon>
        <taxon>Nitrospiria</taxon>
        <taxon>Nitrospirales</taxon>
        <taxon>Nitrospiraceae</taxon>
        <taxon>Nitrospira</taxon>
    </lineage>
</organism>
<sequence length="145" mass="16429">MALELTIGQLAKMASVNAQTVRYYERRNLLQPTDRKASGYRVYSDEALRRLRFIKNAQALGFTLREVTDLLNLRVSSVARCGTIQVKAQAKLRQVEAKTRDLLALSRALKSLIRTCRAGEPTDRCPILNRLDKEIGGQVGRKTRR</sequence>
<feature type="domain" description="HTH merR-type" evidence="5">
    <location>
        <begin position="4"/>
        <end position="73"/>
    </location>
</feature>
<keyword evidence="4" id="KW-0804">Transcription</keyword>
<dbReference type="PANTHER" id="PTHR30204">
    <property type="entry name" value="REDOX-CYCLING DRUG-SENSING TRANSCRIPTIONAL ACTIVATOR SOXR"/>
    <property type="match status" value="1"/>
</dbReference>
<dbReference type="SUPFAM" id="SSF46955">
    <property type="entry name" value="Putative DNA-binding domain"/>
    <property type="match status" value="1"/>
</dbReference>
<dbReference type="PANTHER" id="PTHR30204:SF69">
    <property type="entry name" value="MERR-FAMILY TRANSCRIPTIONAL REGULATOR"/>
    <property type="match status" value="1"/>
</dbReference>
<gene>
    <name evidence="6" type="ORF">NITINOP_2976</name>
</gene>
<dbReference type="EMBL" id="LN885086">
    <property type="protein sequence ID" value="CUQ67948.1"/>
    <property type="molecule type" value="Genomic_DNA"/>
</dbReference>
<accession>A0A0S4KU40</accession>
<keyword evidence="2" id="KW-0805">Transcription regulation</keyword>
<dbReference type="GO" id="GO:0003700">
    <property type="term" value="F:DNA-binding transcription factor activity"/>
    <property type="evidence" value="ECO:0007669"/>
    <property type="project" value="InterPro"/>
</dbReference>
<dbReference type="InterPro" id="IPR000551">
    <property type="entry name" value="MerR-type_HTH_dom"/>
</dbReference>
<dbReference type="KEGG" id="nio:NITINOP_2976"/>
<evidence type="ECO:0000256" key="1">
    <source>
        <dbReference type="ARBA" id="ARBA00022491"/>
    </source>
</evidence>
<dbReference type="SMART" id="SM00422">
    <property type="entry name" value="HTH_MERR"/>
    <property type="match status" value="1"/>
</dbReference>
<dbReference type="CDD" id="cd04770">
    <property type="entry name" value="HTH_HMRTR"/>
    <property type="match status" value="1"/>
</dbReference>
<dbReference type="PROSITE" id="PS50937">
    <property type="entry name" value="HTH_MERR_2"/>
    <property type="match status" value="1"/>
</dbReference>
<dbReference type="InterPro" id="IPR047057">
    <property type="entry name" value="MerR_fam"/>
</dbReference>
<name>A0A0S4KU40_9BACT</name>
<dbReference type="Proteomes" id="UP000066284">
    <property type="component" value="Chromosome 1"/>
</dbReference>
<dbReference type="OrthoDB" id="9808480at2"/>
<dbReference type="RefSeq" id="WP_062486914.1">
    <property type="nucleotide sequence ID" value="NZ_LN885086.1"/>
</dbReference>
<evidence type="ECO:0000256" key="2">
    <source>
        <dbReference type="ARBA" id="ARBA00023015"/>
    </source>
</evidence>
<protein>
    <submittedName>
        <fullName evidence="6">Transcriptional regulator, MerR family</fullName>
    </submittedName>
</protein>
<dbReference type="PRINTS" id="PR00040">
    <property type="entry name" value="HTHMERR"/>
</dbReference>
<dbReference type="InterPro" id="IPR009061">
    <property type="entry name" value="DNA-bd_dom_put_sf"/>
</dbReference>
<dbReference type="Gene3D" id="1.10.1660.10">
    <property type="match status" value="1"/>
</dbReference>
<evidence type="ECO:0000313" key="7">
    <source>
        <dbReference type="Proteomes" id="UP000066284"/>
    </source>
</evidence>
<proteinExistence type="predicted"/>
<dbReference type="AlphaFoldDB" id="A0A0S4KU40"/>
<dbReference type="GO" id="GO:0003677">
    <property type="term" value="F:DNA binding"/>
    <property type="evidence" value="ECO:0007669"/>
    <property type="project" value="UniProtKB-KW"/>
</dbReference>
<evidence type="ECO:0000256" key="4">
    <source>
        <dbReference type="ARBA" id="ARBA00023163"/>
    </source>
</evidence>
<dbReference type="Pfam" id="PF13411">
    <property type="entry name" value="MerR_1"/>
    <property type="match status" value="1"/>
</dbReference>
<keyword evidence="7" id="KW-1185">Reference proteome</keyword>
<dbReference type="PROSITE" id="PS00552">
    <property type="entry name" value="HTH_MERR_1"/>
    <property type="match status" value="1"/>
</dbReference>
<evidence type="ECO:0000259" key="5">
    <source>
        <dbReference type="PROSITE" id="PS50937"/>
    </source>
</evidence>
<dbReference type="STRING" id="1715989.NITINOP_2976"/>
<keyword evidence="3" id="KW-0238">DNA-binding</keyword>